<dbReference type="Proteomes" id="UP000663193">
    <property type="component" value="Chromosome 2"/>
</dbReference>
<sequence length="109" mass="12096">MGLVACPYSIHDWGVGLLRLGTELKWYRTLPFVAFDGLSLFIQEIPEQSSNCNVVEIVKDSTFDGQNQSKDTQGHCNGGCRASRKQHLNSPILYASLVHNTLVGLQSHH</sequence>
<evidence type="ECO:0000313" key="1">
    <source>
        <dbReference type="EMBL" id="QRC92818.1"/>
    </source>
</evidence>
<reference evidence="2" key="1">
    <citation type="journal article" date="2021" name="BMC Genomics">
        <title>Chromosome-level genome assembly and manually-curated proteome of model necrotroph Parastagonospora nodorum Sn15 reveals a genome-wide trove of candidate effector homologs, and redundancy of virulence-related functions within an accessory chromosome.</title>
        <authorList>
            <person name="Bertazzoni S."/>
            <person name="Jones D.A.B."/>
            <person name="Phan H.T."/>
            <person name="Tan K.-C."/>
            <person name="Hane J.K."/>
        </authorList>
    </citation>
    <scope>NUCLEOTIDE SEQUENCE [LARGE SCALE GENOMIC DNA]</scope>
    <source>
        <strain evidence="2">SN15 / ATCC MYA-4574 / FGSC 10173)</strain>
    </source>
</reference>
<proteinExistence type="predicted"/>
<protein>
    <submittedName>
        <fullName evidence="1">Uncharacterized protein</fullName>
    </submittedName>
</protein>
<accession>A0A7U2HW21</accession>
<name>A0A7U2HW21_PHANO</name>
<evidence type="ECO:0000313" key="2">
    <source>
        <dbReference type="Proteomes" id="UP000663193"/>
    </source>
</evidence>
<keyword evidence="2" id="KW-1185">Reference proteome</keyword>
<gene>
    <name evidence="1" type="ORF">JI435_403000</name>
</gene>
<organism evidence="1 2">
    <name type="scientific">Phaeosphaeria nodorum (strain SN15 / ATCC MYA-4574 / FGSC 10173)</name>
    <name type="common">Glume blotch fungus</name>
    <name type="synonym">Parastagonospora nodorum</name>
    <dbReference type="NCBI Taxonomy" id="321614"/>
    <lineage>
        <taxon>Eukaryota</taxon>
        <taxon>Fungi</taxon>
        <taxon>Dikarya</taxon>
        <taxon>Ascomycota</taxon>
        <taxon>Pezizomycotina</taxon>
        <taxon>Dothideomycetes</taxon>
        <taxon>Pleosporomycetidae</taxon>
        <taxon>Pleosporales</taxon>
        <taxon>Pleosporineae</taxon>
        <taxon>Phaeosphaeriaceae</taxon>
        <taxon>Parastagonospora</taxon>
    </lineage>
</organism>
<dbReference type="AlphaFoldDB" id="A0A7U2HW21"/>
<dbReference type="VEuPathDB" id="FungiDB:JI435_403000"/>
<dbReference type="EMBL" id="CP069024">
    <property type="protein sequence ID" value="QRC92818.1"/>
    <property type="molecule type" value="Genomic_DNA"/>
</dbReference>